<dbReference type="EMBL" id="MGEF01000031">
    <property type="protein sequence ID" value="OGL78473.1"/>
    <property type="molecule type" value="Genomic_DNA"/>
</dbReference>
<evidence type="ECO:0000313" key="1">
    <source>
        <dbReference type="EMBL" id="OGL78473.1"/>
    </source>
</evidence>
<gene>
    <name evidence="1" type="ORF">A3J43_00690</name>
</gene>
<dbReference type="AlphaFoldDB" id="A0A1F7UJK6"/>
<sequence length="266" mass="30455">MASTNIICFGQQPNGFFPKGFFVDKILTARELQRQIGGKIVWFCHDSDHDYRETVTKIKTDRYPGGFVRLNINQPSKFEKLFTPLYLKSIKPGWQEEAGNKLQPIIPQEAHKTFASMQAATVADFCIAMYRALGRLEGIEVLRSSDPSFRKKALDISNQDHYIDIEYKGVLVHARKSERGYFLNHGGNVHEYIPANSKPITQKLFSPTRETRFAWMQSVIHCTHYIYGKGEKGYVDFTPWKDVTFVPRKEIYDSEFAVIDPSASSG</sequence>
<name>A0A1F7UJK6_9BACT</name>
<accession>A0A1F7UJK6</accession>
<comment type="caution">
    <text evidence="1">The sequence shown here is derived from an EMBL/GenBank/DDBJ whole genome shotgun (WGS) entry which is preliminary data.</text>
</comment>
<protein>
    <submittedName>
        <fullName evidence="1">Uncharacterized protein</fullName>
    </submittedName>
</protein>
<reference evidence="1 2" key="1">
    <citation type="journal article" date="2016" name="Nat. Commun.">
        <title>Thousands of microbial genomes shed light on interconnected biogeochemical processes in an aquifer system.</title>
        <authorList>
            <person name="Anantharaman K."/>
            <person name="Brown C.T."/>
            <person name="Hug L.A."/>
            <person name="Sharon I."/>
            <person name="Castelle C.J."/>
            <person name="Probst A.J."/>
            <person name="Thomas B.C."/>
            <person name="Singh A."/>
            <person name="Wilkins M.J."/>
            <person name="Karaoz U."/>
            <person name="Brodie E.L."/>
            <person name="Williams K.H."/>
            <person name="Hubbard S.S."/>
            <person name="Banfield J.F."/>
        </authorList>
    </citation>
    <scope>NUCLEOTIDE SEQUENCE [LARGE SCALE GENOMIC DNA]</scope>
</reference>
<organism evidence="1 2">
    <name type="scientific">Candidatus Uhrbacteria bacterium RIFCSPHIGHO2_12_FULL_54_23</name>
    <dbReference type="NCBI Taxonomy" id="1802397"/>
    <lineage>
        <taxon>Bacteria</taxon>
        <taxon>Candidatus Uhriibacteriota</taxon>
    </lineage>
</organism>
<evidence type="ECO:0000313" key="2">
    <source>
        <dbReference type="Proteomes" id="UP000176604"/>
    </source>
</evidence>
<proteinExistence type="predicted"/>
<dbReference type="Proteomes" id="UP000176604">
    <property type="component" value="Unassembled WGS sequence"/>
</dbReference>